<feature type="region of interest" description="Disordered" evidence="5">
    <location>
        <begin position="1"/>
        <end position="40"/>
    </location>
</feature>
<dbReference type="InterPro" id="IPR003653">
    <property type="entry name" value="Peptidase_C48_C"/>
</dbReference>
<dbReference type="GO" id="GO:0008234">
    <property type="term" value="F:cysteine-type peptidase activity"/>
    <property type="evidence" value="ECO:0007669"/>
    <property type="project" value="UniProtKB-KW"/>
</dbReference>
<dbReference type="PROSITE" id="PS50600">
    <property type="entry name" value="ULP_PROTEASE"/>
    <property type="match status" value="1"/>
</dbReference>
<feature type="domain" description="Ubiquitin-like protease family profile" evidence="6">
    <location>
        <begin position="376"/>
        <end position="577"/>
    </location>
</feature>
<feature type="region of interest" description="Disordered" evidence="5">
    <location>
        <begin position="633"/>
        <end position="656"/>
    </location>
</feature>
<feature type="compositionally biased region" description="Polar residues" evidence="5">
    <location>
        <begin position="336"/>
        <end position="348"/>
    </location>
</feature>
<organism evidence="7 8">
    <name type="scientific">Lachancea lanzarotensis</name>
    <dbReference type="NCBI Taxonomy" id="1245769"/>
    <lineage>
        <taxon>Eukaryota</taxon>
        <taxon>Fungi</taxon>
        <taxon>Dikarya</taxon>
        <taxon>Ascomycota</taxon>
        <taxon>Saccharomycotina</taxon>
        <taxon>Saccharomycetes</taxon>
        <taxon>Saccharomycetales</taxon>
        <taxon>Saccharomycetaceae</taxon>
        <taxon>Lachancea</taxon>
    </lineage>
</organism>
<comment type="similarity">
    <text evidence="1">Belongs to the peptidase C48 family.</text>
</comment>
<dbReference type="Gene3D" id="3.40.395.10">
    <property type="entry name" value="Adenoviral Proteinase, Chain A"/>
    <property type="match status" value="1"/>
</dbReference>
<dbReference type="STRING" id="1245769.A0A0C7MTG7"/>
<dbReference type="AlphaFoldDB" id="A0A0C7MTG7"/>
<dbReference type="GeneID" id="34684022"/>
<dbReference type="PANTHER" id="PTHR46915:SF2">
    <property type="entry name" value="UBIQUITIN-LIKE PROTEASE 4"/>
    <property type="match status" value="1"/>
</dbReference>
<dbReference type="RefSeq" id="XP_022626863.1">
    <property type="nucleotide sequence ID" value="XM_022774802.1"/>
</dbReference>
<feature type="compositionally biased region" description="Acidic residues" evidence="5">
    <location>
        <begin position="689"/>
        <end position="701"/>
    </location>
</feature>
<feature type="compositionally biased region" description="Basic and acidic residues" evidence="5">
    <location>
        <begin position="725"/>
        <end position="744"/>
    </location>
</feature>
<dbReference type="GO" id="GO:0006508">
    <property type="term" value="P:proteolysis"/>
    <property type="evidence" value="ECO:0007669"/>
    <property type="project" value="UniProtKB-KW"/>
</dbReference>
<keyword evidence="4" id="KW-0788">Thiol protease</keyword>
<gene>
    <name evidence="7" type="ORF">LALA0_S01e15148g</name>
</gene>
<proteinExistence type="inferred from homology"/>
<feature type="region of interest" description="Disordered" evidence="5">
    <location>
        <begin position="964"/>
        <end position="996"/>
    </location>
</feature>
<evidence type="ECO:0000256" key="5">
    <source>
        <dbReference type="SAM" id="MobiDB-lite"/>
    </source>
</evidence>
<dbReference type="Pfam" id="PF02902">
    <property type="entry name" value="Peptidase_C48"/>
    <property type="match status" value="1"/>
</dbReference>
<reference evidence="7 8" key="1">
    <citation type="submission" date="2014-12" db="EMBL/GenBank/DDBJ databases">
        <authorList>
            <person name="Neuveglise Cecile"/>
        </authorList>
    </citation>
    <scope>NUCLEOTIDE SEQUENCE [LARGE SCALE GENOMIC DNA]</scope>
    <source>
        <strain evidence="7 8">CBS 12615</strain>
    </source>
</reference>
<dbReference type="SUPFAM" id="SSF54001">
    <property type="entry name" value="Cysteine proteinases"/>
    <property type="match status" value="1"/>
</dbReference>
<dbReference type="EMBL" id="LN736360">
    <property type="protein sequence ID" value="CEP60621.1"/>
    <property type="molecule type" value="Genomic_DNA"/>
</dbReference>
<dbReference type="InterPro" id="IPR038765">
    <property type="entry name" value="Papain-like_cys_pep_sf"/>
</dbReference>
<evidence type="ECO:0000313" key="7">
    <source>
        <dbReference type="EMBL" id="CEP60621.1"/>
    </source>
</evidence>
<feature type="region of interest" description="Disordered" evidence="5">
    <location>
        <begin position="333"/>
        <end position="354"/>
    </location>
</feature>
<feature type="region of interest" description="Disordered" evidence="5">
    <location>
        <begin position="66"/>
        <end position="100"/>
    </location>
</feature>
<feature type="region of interest" description="Disordered" evidence="5">
    <location>
        <begin position="685"/>
        <end position="781"/>
    </location>
</feature>
<keyword evidence="3" id="KW-0378">Hydrolase</keyword>
<dbReference type="GO" id="GO:0019783">
    <property type="term" value="F:ubiquitin-like protein peptidase activity"/>
    <property type="evidence" value="ECO:0007669"/>
    <property type="project" value="UniProtKB-ARBA"/>
</dbReference>
<evidence type="ECO:0000256" key="4">
    <source>
        <dbReference type="ARBA" id="ARBA00022807"/>
    </source>
</evidence>
<evidence type="ECO:0000256" key="1">
    <source>
        <dbReference type="ARBA" id="ARBA00005234"/>
    </source>
</evidence>
<evidence type="ECO:0000256" key="3">
    <source>
        <dbReference type="ARBA" id="ARBA00022801"/>
    </source>
</evidence>
<feature type="compositionally biased region" description="Polar residues" evidence="5">
    <location>
        <begin position="15"/>
        <end position="30"/>
    </location>
</feature>
<dbReference type="PANTHER" id="PTHR46915">
    <property type="entry name" value="UBIQUITIN-LIKE PROTEASE 4-RELATED"/>
    <property type="match status" value="1"/>
</dbReference>
<evidence type="ECO:0000313" key="8">
    <source>
        <dbReference type="Proteomes" id="UP000054304"/>
    </source>
</evidence>
<evidence type="ECO:0000256" key="2">
    <source>
        <dbReference type="ARBA" id="ARBA00022670"/>
    </source>
</evidence>
<keyword evidence="8" id="KW-1185">Reference proteome</keyword>
<keyword evidence="2" id="KW-0645">Protease</keyword>
<sequence>MRKGSARSSGLKPTDQLTKSGRSNNSTCPSRYNVKPRVDPLFQEKMREELLSSSSMSYVPKISPISARGTTIPTKRRISSSETSDEDNLETVRSSTDQVHRKRDKGFETIKTQGTFYAIHQSGDRTVRQHAVLIIEKDEDLIMKIRWNGAKIEGSEVNFMTEGRHVFFSSNGNFLGVVLKYGRIIGLRSQIQTQVFLWKGDDRPGFKELKDSLEEAMISVVVLKKENLTLKTVLRAVQEKIPEQSLTQGNTSGEVNVSDLHPDTRENRHFENKILRSLHKSTHKSCSRETGTVIGIPNSADFRGSHVISTKNFYADGPSQGGLLNHSLSHTKRITRSSSETPPVTAATSEELDTPEEVPQLFKPTLFYRFDDNTTLSISNQDFKCLYNHDWINDSILDFFVKFWTESSINSEIVSRNQIHVLSSFFYTKLVSKPESYYDNVKKWVRDTDLFTKDYVVMPINESFHWFGCIISNLPALLSFLKMERDFKLKHSSDTNAESNDDLSVTSPIVTIMVYDSLRQTHSRETDPIKEFLIAYAADKYELEVFKHQIKMKTCMVPQQPNMSDCGVHVIFNTKTFFENPERTTQLWHESKFKSKNAARVVNEYFDKKGRTNARQELRSVLLDLQKRQVELKKNSGNSALSEQDRSASEDDDGHSDVEILENYTEPFLKDKNGNKNQIENEIEHGNEFENDNENENENVNENEKRIGNSPLPARQTSDGSGSDLIKDTSAEEREICARQEGDRSNSLLSGGSERSSKSETVSPTENGPPHEVKHHKKQSINSLERSFNTTPDFNNTSRVNAGLDDELQVSLSPKESDLNNLITSSQNETLEIAEEPVLTELPPTESRFFKKKDGKQNLATSDKRLSMPQKFEFMKLDEGSSFPGNFSSDEPIEITNPAPVNDYRRSPTTASSTDSAIVVEDISKTARLNHPRTPNFKLISSPSRYSSNGSKLLNTFSRSKIKAAQAHNGGSAMSDHANISDEETESIRFTGERSL</sequence>
<protein>
    <submittedName>
        <fullName evidence="7">LALA0S01e15148g1_1</fullName>
    </submittedName>
</protein>
<dbReference type="GO" id="GO:0016926">
    <property type="term" value="P:protein desumoylation"/>
    <property type="evidence" value="ECO:0007669"/>
    <property type="project" value="UniProtKB-ARBA"/>
</dbReference>
<accession>A0A0C7MTG7</accession>
<dbReference type="OrthoDB" id="442460at2759"/>
<name>A0A0C7MTG7_9SACH</name>
<dbReference type="HOGENOM" id="CLU_300537_0_0_1"/>
<evidence type="ECO:0000259" key="6">
    <source>
        <dbReference type="PROSITE" id="PS50600"/>
    </source>
</evidence>
<dbReference type="Proteomes" id="UP000054304">
    <property type="component" value="Unassembled WGS sequence"/>
</dbReference>
<feature type="compositionally biased region" description="Polar residues" evidence="5">
    <location>
        <begin position="745"/>
        <end position="766"/>
    </location>
</feature>